<evidence type="ECO:0008006" key="4">
    <source>
        <dbReference type="Google" id="ProtNLM"/>
    </source>
</evidence>
<dbReference type="Proteomes" id="UP001056291">
    <property type="component" value="Chromosome"/>
</dbReference>
<keyword evidence="1" id="KW-0732">Signal</keyword>
<dbReference type="Gene3D" id="1.25.40.10">
    <property type="entry name" value="Tetratricopeptide repeat domain"/>
    <property type="match status" value="1"/>
</dbReference>
<dbReference type="NCBIfam" id="NF047558">
    <property type="entry name" value="TPR_END_plus"/>
    <property type="match status" value="1"/>
</dbReference>
<feature type="chain" id="PRO_5047508672" description="GWxTD domain-containing protein" evidence="1">
    <location>
        <begin position="33"/>
        <end position="689"/>
    </location>
</feature>
<reference evidence="2" key="1">
    <citation type="submission" date="2022-06" db="EMBL/GenBank/DDBJ databases">
        <title>Sneathiella actinostolidae sp. nov., isolated from a sea anemonein the Western Pacific Ocean.</title>
        <authorList>
            <person name="Wei M.J."/>
        </authorList>
    </citation>
    <scope>NUCLEOTIDE SEQUENCE</scope>
    <source>
        <strain evidence="2">PHK-P5</strain>
    </source>
</reference>
<sequence>MGSKNLLRTRTIQLLVTTLCLFQVASASTAPAQTAEPAPKQFNVFDMPNMSERLAFVFGALKAGRFEVAEKALLKVVKKYPDRAQNYFLIATVFASQNKQKEALDALENAINKGFNNSERLQRDPNLKSIRSTARFKDLAEKIIKLNATEGKTEKRKIEPYFVEGTNALVSAANTTWNGRFGVLLSRFEFNSRRASPVTVQKDANDPVAKQLNGWFRRGFAAGNSGDLYDNRDHQHSSLSKETFPQFGFVEYSPEAKNAGIDYGLNTKIVFNAPTIGNSSTGIIGLHSQASLAYVLPFAMQKLYLQYVQNHLYVYPAVHDYSEKNGDVLSATTPYLVISQGRSGSDKPFLKALASILAAFDPGVKDELVKRNLLMPTVQMILREGQLSSEKAEDYLTYKAHPPVFDSKNLDVIRMIVMAQEMELDKVPPMVSLAIVEESTPRKGIDNFSRFLPETLFKTPGAIARVVRSSAKNTTLVVSAEKTKVPADQKLTYHWVVLRGDSRKIKITPKNAEGSVAEITVPWHDGFPAPERPDFQTHRVEIGVFVNNGTYYSAPAFVSFLFPANQIRSYNKDNQIASIDHRPGKGTKPYVDPQVFASRDWRDDFSYDEQGFLTGWQRTRGDKIDEYTADGFKVVTRDKFGRPLQVEKVEYDAKQQNPRQRFFIERATGEFTTYEYKNDTDKVGAPNRN</sequence>
<feature type="signal peptide" evidence="1">
    <location>
        <begin position="1"/>
        <end position="32"/>
    </location>
</feature>
<name>A0ABY4W437_9PROT</name>
<evidence type="ECO:0000313" key="3">
    <source>
        <dbReference type="Proteomes" id="UP001056291"/>
    </source>
</evidence>
<evidence type="ECO:0000256" key="1">
    <source>
        <dbReference type="SAM" id="SignalP"/>
    </source>
</evidence>
<protein>
    <recommendedName>
        <fullName evidence="4">GWxTD domain-containing protein</fullName>
    </recommendedName>
</protein>
<gene>
    <name evidence="2" type="ORF">NBZ79_15090</name>
</gene>
<dbReference type="SUPFAM" id="SSF48452">
    <property type="entry name" value="TPR-like"/>
    <property type="match status" value="1"/>
</dbReference>
<dbReference type="InterPro" id="IPR011990">
    <property type="entry name" value="TPR-like_helical_dom_sf"/>
</dbReference>
<evidence type="ECO:0000313" key="2">
    <source>
        <dbReference type="EMBL" id="USG60490.1"/>
    </source>
</evidence>
<dbReference type="EMBL" id="CP098747">
    <property type="protein sequence ID" value="USG60490.1"/>
    <property type="molecule type" value="Genomic_DNA"/>
</dbReference>
<organism evidence="2 3">
    <name type="scientific">Sneathiella marina</name>
    <dbReference type="NCBI Taxonomy" id="2950108"/>
    <lineage>
        <taxon>Bacteria</taxon>
        <taxon>Pseudomonadati</taxon>
        <taxon>Pseudomonadota</taxon>
        <taxon>Alphaproteobacteria</taxon>
        <taxon>Sneathiellales</taxon>
        <taxon>Sneathiellaceae</taxon>
        <taxon>Sneathiella</taxon>
    </lineage>
</organism>
<proteinExistence type="predicted"/>
<keyword evidence="3" id="KW-1185">Reference proteome</keyword>
<accession>A0ABY4W437</accession>
<dbReference type="RefSeq" id="WP_251933371.1">
    <property type="nucleotide sequence ID" value="NZ_CP098747.1"/>
</dbReference>